<reference evidence="7 8" key="1">
    <citation type="submission" date="2020-08" db="EMBL/GenBank/DDBJ databases">
        <title>Sequencing the genomes of 1000 actinobacteria strains.</title>
        <authorList>
            <person name="Klenk H.-P."/>
        </authorList>
    </citation>
    <scope>NUCLEOTIDE SEQUENCE [LARGE SCALE GENOMIC DNA]</scope>
    <source>
        <strain evidence="7 8">DSM 23040</strain>
    </source>
</reference>
<dbReference type="AlphaFoldDB" id="A0A839QUH1"/>
<feature type="transmembrane region" description="Helical" evidence="6">
    <location>
        <begin position="354"/>
        <end position="375"/>
    </location>
</feature>
<protein>
    <submittedName>
        <fullName evidence="7">Na+/H+-dicarboxylate symporter</fullName>
    </submittedName>
</protein>
<comment type="subcellular location">
    <subcellularLocation>
        <location evidence="1">Membrane</location>
        <topology evidence="1">Multi-pass membrane protein</topology>
    </subcellularLocation>
</comment>
<sequence length="414" mass="42948">MKLFQSLLFRILIAIVLGFAVGMIAPEWLSRTFQTFSTLFSGFLGFAIPLIIIGLIAPAIAEFGRGAGKWLGVTAGIAYCSTICAGLYAIAAGYLTFPFLLNRGGDLKEVANPEDAGFKPFFEIVIDPAFGVLTALLIAFVLGLGIAVLRSQGKNTLFNVADEFRTVVNLLISSLIIPLLPVYIFTVFATMTADGTLGEIILDMLTIVVLAFVLTALMLICQYTVAGVITRRNPLTSLVGMLPAYATALGTASSAATIPVTTRCAQSIGVSKPVASFVIPLCATIHLAGSTVKITLFALAIMWTTGATISVPALIGFVFLLGIAMIAAPGVPGGAIVTAAALLQSNLGFNESQVALMVAIYIAIDSFGTATNVTGDGAIAMIVDKLAQGRDIVTGRTGRDAEANLAAADGPTAA</sequence>
<dbReference type="InterPro" id="IPR001991">
    <property type="entry name" value="Na-dicarboxylate_symporter"/>
</dbReference>
<evidence type="ECO:0000256" key="1">
    <source>
        <dbReference type="ARBA" id="ARBA00004141"/>
    </source>
</evidence>
<organism evidence="7 8">
    <name type="scientific">Helcobacillus massiliensis</name>
    <dbReference type="NCBI Taxonomy" id="521392"/>
    <lineage>
        <taxon>Bacteria</taxon>
        <taxon>Bacillati</taxon>
        <taxon>Actinomycetota</taxon>
        <taxon>Actinomycetes</taxon>
        <taxon>Micrococcales</taxon>
        <taxon>Dermabacteraceae</taxon>
        <taxon>Helcobacillus</taxon>
    </lineage>
</organism>
<dbReference type="InterPro" id="IPR036458">
    <property type="entry name" value="Na:dicarbo_symporter_sf"/>
</dbReference>
<dbReference type="SUPFAM" id="SSF118215">
    <property type="entry name" value="Proton glutamate symport protein"/>
    <property type="match status" value="1"/>
</dbReference>
<feature type="transmembrane region" description="Helical" evidence="6">
    <location>
        <begin position="313"/>
        <end position="342"/>
    </location>
</feature>
<keyword evidence="5 6" id="KW-0472">Membrane</keyword>
<feature type="transmembrane region" description="Helical" evidence="6">
    <location>
        <begin position="7"/>
        <end position="26"/>
    </location>
</feature>
<dbReference type="EMBL" id="JACHWP010000005">
    <property type="protein sequence ID" value="MBB3023385.1"/>
    <property type="molecule type" value="Genomic_DNA"/>
</dbReference>
<dbReference type="PANTHER" id="PTHR42865">
    <property type="entry name" value="PROTON/GLUTAMATE-ASPARTATE SYMPORTER"/>
    <property type="match status" value="1"/>
</dbReference>
<proteinExistence type="predicted"/>
<dbReference type="Proteomes" id="UP000568050">
    <property type="component" value="Unassembled WGS sequence"/>
</dbReference>
<feature type="transmembrane region" description="Helical" evidence="6">
    <location>
        <begin position="278"/>
        <end position="301"/>
    </location>
</feature>
<keyword evidence="8" id="KW-1185">Reference proteome</keyword>
<keyword evidence="2" id="KW-0813">Transport</keyword>
<evidence type="ECO:0000256" key="5">
    <source>
        <dbReference type="ARBA" id="ARBA00023136"/>
    </source>
</evidence>
<evidence type="ECO:0000256" key="6">
    <source>
        <dbReference type="SAM" id="Phobius"/>
    </source>
</evidence>
<feature type="transmembrane region" description="Helical" evidence="6">
    <location>
        <begin position="170"/>
        <end position="192"/>
    </location>
</feature>
<keyword evidence="3 6" id="KW-0812">Transmembrane</keyword>
<keyword evidence="4 6" id="KW-1133">Transmembrane helix</keyword>
<feature type="transmembrane region" description="Helical" evidence="6">
    <location>
        <begin position="73"/>
        <end position="97"/>
    </location>
</feature>
<feature type="transmembrane region" description="Helical" evidence="6">
    <location>
        <begin position="204"/>
        <end position="226"/>
    </location>
</feature>
<dbReference type="PRINTS" id="PR00173">
    <property type="entry name" value="EDTRNSPORT"/>
</dbReference>
<accession>A0A839QUH1</accession>
<dbReference type="Pfam" id="PF00375">
    <property type="entry name" value="SDF"/>
    <property type="match status" value="1"/>
</dbReference>
<evidence type="ECO:0000313" key="8">
    <source>
        <dbReference type="Proteomes" id="UP000568050"/>
    </source>
</evidence>
<comment type="caution">
    <text evidence="7">The sequence shown here is derived from an EMBL/GenBank/DDBJ whole genome shotgun (WGS) entry which is preliminary data.</text>
</comment>
<evidence type="ECO:0000313" key="7">
    <source>
        <dbReference type="EMBL" id="MBB3023385.1"/>
    </source>
</evidence>
<dbReference type="Gene3D" id="1.10.3860.10">
    <property type="entry name" value="Sodium:dicarboxylate symporter"/>
    <property type="match status" value="1"/>
</dbReference>
<feature type="transmembrane region" description="Helical" evidence="6">
    <location>
        <begin position="38"/>
        <end position="61"/>
    </location>
</feature>
<dbReference type="RefSeq" id="WP_183376535.1">
    <property type="nucleotide sequence ID" value="NZ_CBCSFZ010000004.1"/>
</dbReference>
<feature type="transmembrane region" description="Helical" evidence="6">
    <location>
        <begin position="238"/>
        <end position="258"/>
    </location>
</feature>
<dbReference type="GO" id="GO:0005886">
    <property type="term" value="C:plasma membrane"/>
    <property type="evidence" value="ECO:0007669"/>
    <property type="project" value="TreeGrafter"/>
</dbReference>
<name>A0A839QUH1_9MICO</name>
<dbReference type="GO" id="GO:0005295">
    <property type="term" value="F:neutral L-amino acid:sodium symporter activity"/>
    <property type="evidence" value="ECO:0007669"/>
    <property type="project" value="TreeGrafter"/>
</dbReference>
<gene>
    <name evidence="7" type="ORF">FHX50_001680</name>
</gene>
<feature type="transmembrane region" description="Helical" evidence="6">
    <location>
        <begin position="129"/>
        <end position="149"/>
    </location>
</feature>
<evidence type="ECO:0000256" key="2">
    <source>
        <dbReference type="ARBA" id="ARBA00022448"/>
    </source>
</evidence>
<dbReference type="PANTHER" id="PTHR42865:SF8">
    <property type="entry name" value="SERINE_THREONINE TRANSPORTER SSTT"/>
    <property type="match status" value="1"/>
</dbReference>
<dbReference type="GO" id="GO:0032329">
    <property type="term" value="P:serine transport"/>
    <property type="evidence" value="ECO:0007669"/>
    <property type="project" value="TreeGrafter"/>
</dbReference>
<evidence type="ECO:0000256" key="3">
    <source>
        <dbReference type="ARBA" id="ARBA00022692"/>
    </source>
</evidence>
<evidence type="ECO:0000256" key="4">
    <source>
        <dbReference type="ARBA" id="ARBA00022989"/>
    </source>
</evidence>